<dbReference type="Gene3D" id="2.40.370.10">
    <property type="entry name" value="AttH-like domain"/>
    <property type="match status" value="2"/>
</dbReference>
<dbReference type="Proteomes" id="UP000238206">
    <property type="component" value="Unassembled WGS sequence"/>
</dbReference>
<sequence>MNNGISTNFKLLILDKVIYRFLDTEFADREITTRLIKPKKSAPPIVIPRDESPHNSPLEWWYYTGHLTGADIFGTTHNYGHQMTFFRSGLGAYPLLSAYVGNFAITDLNRGAHYSASRISIQPDNLPLDGGYNIKLLDWTMSGINGVSQISGNLATATTSPSSIKKYKLTLNLHSYNQVVLNGDQGAMPPNSAGALNYYSFPNLFASGTVYDNGLSVPVTGSSWFDHEFGTPSGNPTGWHWYAIELSNGTKYNISLLKDRNEKTTLTYGTYIRADGTYTQIDPKTLDDFETGPTWTSPRSGVTYPTQTIVTVPGGQLIVTSLVEDQEMSLMGSTYTSWSTVAKMMGIYNLYYSENNSSVTGAIDNIEVSGKAYVEIVPFSSLAEIISHAR</sequence>
<proteinExistence type="predicted"/>
<evidence type="ECO:0000259" key="1">
    <source>
        <dbReference type="Pfam" id="PF07143"/>
    </source>
</evidence>
<protein>
    <recommendedName>
        <fullName evidence="1">AttH domain-containing protein</fullName>
    </recommendedName>
</protein>
<name>A0A2S8HWH8_BURCE</name>
<evidence type="ECO:0000313" key="3">
    <source>
        <dbReference type="Proteomes" id="UP000238206"/>
    </source>
</evidence>
<dbReference type="Pfam" id="PF07143">
    <property type="entry name" value="CrtC"/>
    <property type="match status" value="1"/>
</dbReference>
<dbReference type="InterPro" id="IPR010791">
    <property type="entry name" value="AttH_dom"/>
</dbReference>
<dbReference type="PANTHER" id="PTHR38591">
    <property type="entry name" value="HYDROLASE"/>
    <property type="match status" value="1"/>
</dbReference>
<comment type="caution">
    <text evidence="2">The sequence shown here is derived from an EMBL/GenBank/DDBJ whole genome shotgun (WGS) entry which is preliminary data.</text>
</comment>
<dbReference type="EMBL" id="PUIQ01000143">
    <property type="protein sequence ID" value="PQP06799.1"/>
    <property type="molecule type" value="Genomic_DNA"/>
</dbReference>
<dbReference type="SUPFAM" id="SSF159245">
    <property type="entry name" value="AttH-like"/>
    <property type="match status" value="1"/>
</dbReference>
<reference evidence="2 3" key="1">
    <citation type="submission" date="2018-02" db="EMBL/GenBank/DDBJ databases">
        <title>Draft genome sequencing of Burkholderia cepacia Y14-15.</title>
        <authorList>
            <person name="Zheng B.-X."/>
        </authorList>
    </citation>
    <scope>NUCLEOTIDE SEQUENCE [LARGE SCALE GENOMIC DNA]</scope>
    <source>
        <strain evidence="2 3">Y14-15</strain>
    </source>
</reference>
<dbReference type="PANTHER" id="PTHR38591:SF1">
    <property type="entry name" value="BLL1000 PROTEIN"/>
    <property type="match status" value="1"/>
</dbReference>
<evidence type="ECO:0000313" key="2">
    <source>
        <dbReference type="EMBL" id="PQP06799.1"/>
    </source>
</evidence>
<dbReference type="InterPro" id="IPR023374">
    <property type="entry name" value="AttH-like_dom_sf"/>
</dbReference>
<feature type="domain" description="AttH" evidence="1">
    <location>
        <begin position="59"/>
        <end position="231"/>
    </location>
</feature>
<gene>
    <name evidence="2" type="ORF">C5615_38425</name>
</gene>
<dbReference type="RefSeq" id="WP_105393994.1">
    <property type="nucleotide sequence ID" value="NZ_PUIQ01000143.1"/>
</dbReference>
<accession>A0A2S8HWH8</accession>
<organism evidence="2 3">
    <name type="scientific">Burkholderia cepacia</name>
    <name type="common">Pseudomonas cepacia</name>
    <dbReference type="NCBI Taxonomy" id="292"/>
    <lineage>
        <taxon>Bacteria</taxon>
        <taxon>Pseudomonadati</taxon>
        <taxon>Pseudomonadota</taxon>
        <taxon>Betaproteobacteria</taxon>
        <taxon>Burkholderiales</taxon>
        <taxon>Burkholderiaceae</taxon>
        <taxon>Burkholderia</taxon>
        <taxon>Burkholderia cepacia complex</taxon>
    </lineage>
</organism>
<dbReference type="Pfam" id="PF17186">
    <property type="entry name" value="Lipocalin_9"/>
    <property type="match status" value="1"/>
</dbReference>
<dbReference type="AlphaFoldDB" id="A0A2S8HWH8"/>